<feature type="transmembrane region" description="Helical" evidence="2">
    <location>
        <begin position="12"/>
        <end position="36"/>
    </location>
</feature>
<proteinExistence type="predicted"/>
<gene>
    <name evidence="3" type="ORF">MPIPNATIZW_LOCUS11470</name>
</gene>
<evidence type="ECO:0000313" key="3">
    <source>
        <dbReference type="EMBL" id="CAK6443164.1"/>
    </source>
</evidence>
<reference evidence="3" key="1">
    <citation type="submission" date="2023-12" db="EMBL/GenBank/DDBJ databases">
        <authorList>
            <person name="Brown T."/>
        </authorList>
    </citation>
    <scope>NUCLEOTIDE SEQUENCE</scope>
</reference>
<keyword evidence="2" id="KW-0472">Membrane</keyword>
<evidence type="ECO:0000256" key="1">
    <source>
        <dbReference type="SAM" id="MobiDB-lite"/>
    </source>
</evidence>
<sequence length="110" mass="12596">MSECSMGVGFSFLYFCCTSNSFQATIVLILLIMIPLHDNPVRIKTRHLTTIRLMPAVQKLQDCVLLRERAHEHTGVPTPFLIYSLHRKEQADSKKHLLRPRGTPPSKHKC</sequence>
<organism evidence="3 4">
    <name type="scientific">Pipistrellus nathusii</name>
    <name type="common">Nathusius' pipistrelle</name>
    <dbReference type="NCBI Taxonomy" id="59473"/>
    <lineage>
        <taxon>Eukaryota</taxon>
        <taxon>Metazoa</taxon>
        <taxon>Chordata</taxon>
        <taxon>Craniata</taxon>
        <taxon>Vertebrata</taxon>
        <taxon>Euteleostomi</taxon>
        <taxon>Mammalia</taxon>
        <taxon>Eutheria</taxon>
        <taxon>Laurasiatheria</taxon>
        <taxon>Chiroptera</taxon>
        <taxon>Yangochiroptera</taxon>
        <taxon>Vespertilionidae</taxon>
        <taxon>Pipistrellus</taxon>
    </lineage>
</organism>
<evidence type="ECO:0000256" key="2">
    <source>
        <dbReference type="SAM" id="Phobius"/>
    </source>
</evidence>
<dbReference type="EMBL" id="OY882860">
    <property type="protein sequence ID" value="CAK6443164.1"/>
    <property type="molecule type" value="Genomic_DNA"/>
</dbReference>
<feature type="region of interest" description="Disordered" evidence="1">
    <location>
        <begin position="91"/>
        <end position="110"/>
    </location>
</feature>
<keyword evidence="4" id="KW-1185">Reference proteome</keyword>
<dbReference type="Proteomes" id="UP001314169">
    <property type="component" value="Chromosome 3"/>
</dbReference>
<keyword evidence="2" id="KW-0812">Transmembrane</keyword>
<protein>
    <recommendedName>
        <fullName evidence="5">Secreted protein</fullName>
    </recommendedName>
</protein>
<keyword evidence="2" id="KW-1133">Transmembrane helix</keyword>
<accession>A0ABN9ZY39</accession>
<name>A0ABN9ZY39_PIPNA</name>
<evidence type="ECO:0008006" key="5">
    <source>
        <dbReference type="Google" id="ProtNLM"/>
    </source>
</evidence>
<evidence type="ECO:0000313" key="4">
    <source>
        <dbReference type="Proteomes" id="UP001314169"/>
    </source>
</evidence>